<dbReference type="CDD" id="cd06583">
    <property type="entry name" value="PGRP"/>
    <property type="match status" value="1"/>
</dbReference>
<dbReference type="PIRSF" id="PIRSF037945">
    <property type="entry name" value="PGRPs"/>
    <property type="match status" value="1"/>
</dbReference>
<comment type="caution">
    <text evidence="8">The sequence shown here is derived from an EMBL/GenBank/DDBJ whole genome shotgun (WGS) entry which is preliminary data.</text>
</comment>
<dbReference type="GO" id="GO:0008745">
    <property type="term" value="F:N-acetylmuramoyl-L-alanine amidase activity"/>
    <property type="evidence" value="ECO:0007669"/>
    <property type="project" value="InterPro"/>
</dbReference>
<evidence type="ECO:0000313" key="8">
    <source>
        <dbReference type="EMBL" id="GAV03903.1"/>
    </source>
</evidence>
<evidence type="ECO:0000256" key="3">
    <source>
        <dbReference type="ARBA" id="ARBA00022729"/>
    </source>
</evidence>
<dbReference type="AlphaFoldDB" id="A0A1D1VUL9"/>
<keyword evidence="3" id="KW-0732">Signal</keyword>
<feature type="domain" description="N-acetylmuramoyl-L-alanine amidase" evidence="6">
    <location>
        <begin position="24"/>
        <end position="161"/>
    </location>
</feature>
<dbReference type="InterPro" id="IPR006619">
    <property type="entry name" value="PGRP_domain_met/bac"/>
</dbReference>
<dbReference type="InterPro" id="IPR002502">
    <property type="entry name" value="Amidase_domain"/>
</dbReference>
<organism evidence="8 9">
    <name type="scientific">Ramazzottius varieornatus</name>
    <name type="common">Water bear</name>
    <name type="synonym">Tardigrade</name>
    <dbReference type="NCBI Taxonomy" id="947166"/>
    <lineage>
        <taxon>Eukaryota</taxon>
        <taxon>Metazoa</taxon>
        <taxon>Ecdysozoa</taxon>
        <taxon>Tardigrada</taxon>
        <taxon>Eutardigrada</taxon>
        <taxon>Parachela</taxon>
        <taxon>Hypsibioidea</taxon>
        <taxon>Ramazzottiidae</taxon>
        <taxon>Ramazzottius</taxon>
    </lineage>
</organism>
<dbReference type="STRING" id="947166.A0A1D1VUL9"/>
<feature type="domain" description="Peptidoglycan recognition protein family" evidence="7">
    <location>
        <begin position="13"/>
        <end position="155"/>
    </location>
</feature>
<dbReference type="Proteomes" id="UP000186922">
    <property type="component" value="Unassembled WGS sequence"/>
</dbReference>
<dbReference type="InterPro" id="IPR036505">
    <property type="entry name" value="Amidase/PGRP_sf"/>
</dbReference>
<keyword evidence="5" id="KW-1015">Disulfide bond</keyword>
<gene>
    <name evidence="8" type="primary">RvY_14268-1</name>
    <name evidence="8" type="synonym">RvY_14268.1</name>
    <name evidence="8" type="ORF">RvY_14268</name>
</gene>
<evidence type="ECO:0000259" key="7">
    <source>
        <dbReference type="SMART" id="SM00701"/>
    </source>
</evidence>
<dbReference type="OrthoDB" id="10001926at2759"/>
<dbReference type="Gene3D" id="3.40.80.10">
    <property type="entry name" value="Peptidoglycan recognition protein-like"/>
    <property type="match status" value="1"/>
</dbReference>
<evidence type="ECO:0000256" key="2">
    <source>
        <dbReference type="ARBA" id="ARBA00022588"/>
    </source>
</evidence>
<reference evidence="8 9" key="1">
    <citation type="journal article" date="2016" name="Nat. Commun.">
        <title>Extremotolerant tardigrade genome and improved radiotolerance of human cultured cells by tardigrade-unique protein.</title>
        <authorList>
            <person name="Hashimoto T."/>
            <person name="Horikawa D.D."/>
            <person name="Saito Y."/>
            <person name="Kuwahara H."/>
            <person name="Kozuka-Hata H."/>
            <person name="Shin-I T."/>
            <person name="Minakuchi Y."/>
            <person name="Ohishi K."/>
            <person name="Motoyama A."/>
            <person name="Aizu T."/>
            <person name="Enomoto A."/>
            <person name="Kondo K."/>
            <person name="Tanaka S."/>
            <person name="Hara Y."/>
            <person name="Koshikawa S."/>
            <person name="Sagara H."/>
            <person name="Miura T."/>
            <person name="Yokobori S."/>
            <person name="Miyagawa K."/>
            <person name="Suzuki Y."/>
            <person name="Kubo T."/>
            <person name="Oyama M."/>
            <person name="Kohara Y."/>
            <person name="Fujiyama A."/>
            <person name="Arakawa K."/>
            <person name="Katayama T."/>
            <person name="Toyoda A."/>
            <person name="Kunieda T."/>
        </authorList>
    </citation>
    <scope>NUCLEOTIDE SEQUENCE [LARGE SCALE GENOMIC DNA]</scope>
    <source>
        <strain evidence="8 9">YOKOZUNA-1</strain>
    </source>
</reference>
<dbReference type="GO" id="GO:0042834">
    <property type="term" value="F:peptidoglycan binding"/>
    <property type="evidence" value="ECO:0007669"/>
    <property type="project" value="InterPro"/>
</dbReference>
<evidence type="ECO:0000256" key="1">
    <source>
        <dbReference type="ARBA" id="ARBA00007553"/>
    </source>
</evidence>
<comment type="similarity">
    <text evidence="1">Belongs to the N-acetylmuramoyl-L-alanine amidase 2 family.</text>
</comment>
<keyword evidence="2" id="KW-0399">Innate immunity</keyword>
<dbReference type="GO" id="GO:0009253">
    <property type="term" value="P:peptidoglycan catabolic process"/>
    <property type="evidence" value="ECO:0007669"/>
    <property type="project" value="InterPro"/>
</dbReference>
<dbReference type="SMART" id="SM00701">
    <property type="entry name" value="PGRP"/>
    <property type="match status" value="1"/>
</dbReference>
<dbReference type="FunFam" id="3.40.80.10:FF:000001">
    <property type="entry name" value="Peptidoglycan recognition protein 1"/>
    <property type="match status" value="1"/>
</dbReference>
<keyword evidence="9" id="KW-1185">Reference proteome</keyword>
<evidence type="ECO:0000313" key="9">
    <source>
        <dbReference type="Proteomes" id="UP000186922"/>
    </source>
</evidence>
<accession>A0A1D1VUL9</accession>
<evidence type="ECO:0000259" key="6">
    <source>
        <dbReference type="SMART" id="SM00644"/>
    </source>
</evidence>
<protein>
    <recommendedName>
        <fullName evidence="10">Peptidoglycan-recognition protein</fullName>
    </recommendedName>
</protein>
<name>A0A1D1VUL9_RAMVA</name>
<evidence type="ECO:0000256" key="5">
    <source>
        <dbReference type="ARBA" id="ARBA00023157"/>
    </source>
</evidence>
<evidence type="ECO:0000256" key="4">
    <source>
        <dbReference type="ARBA" id="ARBA00022859"/>
    </source>
</evidence>
<dbReference type="InterPro" id="IPR015510">
    <property type="entry name" value="PGRP"/>
</dbReference>
<dbReference type="SMART" id="SM00644">
    <property type="entry name" value="Ami_2"/>
    <property type="match status" value="1"/>
</dbReference>
<dbReference type="GO" id="GO:0008270">
    <property type="term" value="F:zinc ion binding"/>
    <property type="evidence" value="ECO:0007669"/>
    <property type="project" value="InterPro"/>
</dbReference>
<dbReference type="GO" id="GO:0045087">
    <property type="term" value="P:innate immune response"/>
    <property type="evidence" value="ECO:0007669"/>
    <property type="project" value="UniProtKB-KW"/>
</dbReference>
<dbReference type="Pfam" id="PF01510">
    <property type="entry name" value="Amidase_2"/>
    <property type="match status" value="1"/>
</dbReference>
<proteinExistence type="inferred from homology"/>
<sequence length="176" mass="19315">MDSDAQSATSRAVKIVRRAEWGARPPQSISRLQEPVTYAFIHHSAGTEPKDLESGKRTVRSIQNYHMDTQKWSDIGYTFLIGGDGSVFEGRGWGIVGAHTMNYNSTGYGFCFLGTFTNSLPTLAARNAAKALIAEAAAAGRLKKDYKLKGHRQMGSTECPGTALYNEIKTWPHFSP</sequence>
<dbReference type="SUPFAM" id="SSF55846">
    <property type="entry name" value="N-acetylmuramoyl-L-alanine amidase-like"/>
    <property type="match status" value="1"/>
</dbReference>
<dbReference type="InterPro" id="IPR017331">
    <property type="entry name" value="Peptidoglycan_recognition"/>
</dbReference>
<dbReference type="PANTHER" id="PTHR11022:SF41">
    <property type="entry name" value="PEPTIDOGLYCAN-RECOGNITION PROTEIN LC-RELATED"/>
    <property type="match status" value="1"/>
</dbReference>
<dbReference type="EMBL" id="BDGG01000010">
    <property type="protein sequence ID" value="GAV03903.1"/>
    <property type="molecule type" value="Genomic_DNA"/>
</dbReference>
<keyword evidence="4" id="KW-0391">Immunity</keyword>
<dbReference type="PANTHER" id="PTHR11022">
    <property type="entry name" value="PEPTIDOGLYCAN RECOGNITION PROTEIN"/>
    <property type="match status" value="1"/>
</dbReference>
<evidence type="ECO:0008006" key="10">
    <source>
        <dbReference type="Google" id="ProtNLM"/>
    </source>
</evidence>